<dbReference type="EMBL" id="JAOZEV010000001">
    <property type="protein sequence ID" value="MCV9930662.1"/>
    <property type="molecule type" value="Genomic_DNA"/>
</dbReference>
<keyword evidence="3" id="KW-1185">Reference proteome</keyword>
<accession>A0A9X2ZL22</accession>
<proteinExistence type="predicted"/>
<feature type="domain" description="Novel toxin 16" evidence="1">
    <location>
        <begin position="160"/>
        <end position="242"/>
    </location>
</feature>
<dbReference type="Pfam" id="PF15523">
    <property type="entry name" value="Ntox16"/>
    <property type="match status" value="1"/>
</dbReference>
<dbReference type="Proteomes" id="UP001151133">
    <property type="component" value="Unassembled WGS sequence"/>
</dbReference>
<dbReference type="GO" id="GO:0033104">
    <property type="term" value="C:type VI protein secretion system complex"/>
    <property type="evidence" value="ECO:0007669"/>
    <property type="project" value="InterPro"/>
</dbReference>
<dbReference type="InterPro" id="IPR041408">
    <property type="entry name" value="Hcp_Tssd"/>
</dbReference>
<evidence type="ECO:0000313" key="3">
    <source>
        <dbReference type="Proteomes" id="UP001151133"/>
    </source>
</evidence>
<dbReference type="RefSeq" id="WP_264285072.1">
    <property type="nucleotide sequence ID" value="NZ_JAOZEV010000001.1"/>
</dbReference>
<dbReference type="AlphaFoldDB" id="A0A9X2ZL22"/>
<sequence length="300" mass="33851">MTSAKLFILGIERELLWVNTNYYRFTAGDGSISSDVNGGILTVCFVSQEGDDCFMHNMTKEVEKEIERMEKGEIHFYNRGDEDSPVRKYKFRDAYLVALSETFYAFGTDNMQTVLTISPAIQDYGKELIKPWQVSWLSPNESNYYVPQREESQNIVENENPCDCTTDEKDRLQRDVTNKCKGGIMKKCTDVDNCGLLLSKEAQFRECMSARVKINTKCFKGGDAGHQLQVQQAINGMINCQNLAVQKCAPKEPKKIPVIDESLKAKISRATGLTGTALIIYIIISEGSRLFPPRNLVPIP</sequence>
<protein>
    <recommendedName>
        <fullName evidence="1">Novel toxin 16 domain-containing protein</fullName>
    </recommendedName>
</protein>
<evidence type="ECO:0000259" key="1">
    <source>
        <dbReference type="Pfam" id="PF15523"/>
    </source>
</evidence>
<gene>
    <name evidence="2" type="ORF">OIU80_00070</name>
</gene>
<evidence type="ECO:0000313" key="2">
    <source>
        <dbReference type="EMBL" id="MCV9930662.1"/>
    </source>
</evidence>
<comment type="caution">
    <text evidence="2">The sequence shown here is derived from an EMBL/GenBank/DDBJ whole genome shotgun (WGS) entry which is preliminary data.</text>
</comment>
<reference evidence="2" key="1">
    <citation type="submission" date="2022-10" db="EMBL/GenBank/DDBJ databases">
        <title>Two novel species of Flavobacterium.</title>
        <authorList>
            <person name="Liu Q."/>
            <person name="Xin Y.-H."/>
        </authorList>
    </citation>
    <scope>NUCLEOTIDE SEQUENCE</scope>
    <source>
        <strain evidence="2">LS1R47</strain>
    </source>
</reference>
<dbReference type="Pfam" id="PF17642">
    <property type="entry name" value="TssD"/>
    <property type="match status" value="1"/>
</dbReference>
<name>A0A9X2ZL22_9FLAO</name>
<dbReference type="InterPro" id="IPR029118">
    <property type="entry name" value="Ntox16"/>
</dbReference>
<organism evidence="2 3">
    <name type="scientific">Flavobacterium frigoritolerans</name>
    <dbReference type="NCBI Taxonomy" id="2987686"/>
    <lineage>
        <taxon>Bacteria</taxon>
        <taxon>Pseudomonadati</taxon>
        <taxon>Bacteroidota</taxon>
        <taxon>Flavobacteriia</taxon>
        <taxon>Flavobacteriales</taxon>
        <taxon>Flavobacteriaceae</taxon>
        <taxon>Flavobacterium</taxon>
    </lineage>
</organism>